<keyword evidence="2" id="KW-1185">Reference proteome</keyword>
<dbReference type="RefSeq" id="WP_200615862.1">
    <property type="nucleotide sequence ID" value="NZ_CP071518.1"/>
</dbReference>
<accession>A0A974XYH6</accession>
<protein>
    <submittedName>
        <fullName evidence="1">Uncharacterized protein</fullName>
    </submittedName>
</protein>
<dbReference type="Proteomes" id="UP000639274">
    <property type="component" value="Chromosome"/>
</dbReference>
<gene>
    <name evidence="1" type="ORF">I8J32_014770</name>
</gene>
<proteinExistence type="predicted"/>
<organism evidence="1 2">
    <name type="scientific">Agrilutibacter solisilvae</name>
    <dbReference type="NCBI Taxonomy" id="2763317"/>
    <lineage>
        <taxon>Bacteria</taxon>
        <taxon>Pseudomonadati</taxon>
        <taxon>Pseudomonadota</taxon>
        <taxon>Gammaproteobacteria</taxon>
        <taxon>Lysobacterales</taxon>
        <taxon>Lysobacteraceae</taxon>
        <taxon>Agrilutibacter</taxon>
    </lineage>
</organism>
<name>A0A974XYH6_9GAMM</name>
<reference evidence="1 2" key="1">
    <citation type="submission" date="2021-03" db="EMBL/GenBank/DDBJ databases">
        <title>Lysobacter sp. nov. isolated from soil of gangwondo yeongwol, south Korea.</title>
        <authorList>
            <person name="Kim K.R."/>
            <person name="Kim K.H."/>
            <person name="Jeon C.O."/>
        </authorList>
    </citation>
    <scope>NUCLEOTIDE SEQUENCE [LARGE SCALE GENOMIC DNA]</scope>
    <source>
        <strain evidence="1 2">R19</strain>
    </source>
</reference>
<sequence>MKATVVGLVTPHLLRVVDLAIKAEKGMNVDWHVRDTVAKTMAELSDQFNAQALVASYFEGLDSAIAQAARAREDYIRVLRAAAAAARGLARD</sequence>
<evidence type="ECO:0000313" key="2">
    <source>
        <dbReference type="Proteomes" id="UP000639274"/>
    </source>
</evidence>
<dbReference type="AlphaFoldDB" id="A0A974XYH6"/>
<dbReference type="EMBL" id="CP071518">
    <property type="protein sequence ID" value="QSX77968.1"/>
    <property type="molecule type" value="Genomic_DNA"/>
</dbReference>
<evidence type="ECO:0000313" key="1">
    <source>
        <dbReference type="EMBL" id="QSX77968.1"/>
    </source>
</evidence>
<dbReference type="KEGG" id="lsf:I8J32_014770"/>